<evidence type="ECO:0000256" key="2">
    <source>
        <dbReference type="ARBA" id="ARBA00023157"/>
    </source>
</evidence>
<dbReference type="GeneID" id="110744655"/>
<name>A0A6P5REQ3_PRUAV</name>
<evidence type="ECO:0000313" key="5">
    <source>
        <dbReference type="Proteomes" id="UP000515124"/>
    </source>
</evidence>
<feature type="domain" description="Bulb-type lectin" evidence="4">
    <location>
        <begin position="1"/>
        <end position="85"/>
    </location>
</feature>
<dbReference type="Pfam" id="PF01453">
    <property type="entry name" value="B_lectin"/>
    <property type="match status" value="1"/>
</dbReference>
<keyword evidence="2" id="KW-1015">Disulfide bond</keyword>
<reference evidence="6" key="1">
    <citation type="submission" date="2025-08" db="UniProtKB">
        <authorList>
            <consortium name="RefSeq"/>
        </authorList>
    </citation>
    <scope>IDENTIFICATION</scope>
</reference>
<sequence>MHIKRHGNISWIANPDSPISSSSSPLLTLDTNNTLKITHQGGDPFVISSAPQSNDTSTSVVATLLDLGNFVLQEVSSVNRSMIRLFWQSFDHPLDTFLPGMKLGVDHKSGHIWSLLSRGSPDNLMSPGPFSLDWDPNGHQLKIKKDGVVYWTSGVFSDGIFEFILPDVSNKRYNFSIVFQIKMKTTSLTLVKMIQVILSQNGFYPPEGILETMGAWDDDYIIEVQNCDGFNIVGGCVKSCLHLMRHLCADFSPTKLSSFQRTSPWTFYKHIVPSLLA</sequence>
<evidence type="ECO:0000313" key="6">
    <source>
        <dbReference type="RefSeq" id="XP_021800333.1"/>
    </source>
</evidence>
<dbReference type="AlphaFoldDB" id="A0A6P5REQ3"/>
<keyword evidence="5" id="KW-1185">Reference proteome</keyword>
<keyword evidence="1" id="KW-0732">Signal</keyword>
<keyword evidence="3" id="KW-0325">Glycoprotein</keyword>
<organism evidence="5 6">
    <name type="scientific">Prunus avium</name>
    <name type="common">Cherry</name>
    <name type="synonym">Cerasus avium</name>
    <dbReference type="NCBI Taxonomy" id="42229"/>
    <lineage>
        <taxon>Eukaryota</taxon>
        <taxon>Viridiplantae</taxon>
        <taxon>Streptophyta</taxon>
        <taxon>Embryophyta</taxon>
        <taxon>Tracheophyta</taxon>
        <taxon>Spermatophyta</taxon>
        <taxon>Magnoliopsida</taxon>
        <taxon>eudicotyledons</taxon>
        <taxon>Gunneridae</taxon>
        <taxon>Pentapetalae</taxon>
        <taxon>rosids</taxon>
        <taxon>fabids</taxon>
        <taxon>Rosales</taxon>
        <taxon>Rosaceae</taxon>
        <taxon>Amygdaloideae</taxon>
        <taxon>Amygdaleae</taxon>
        <taxon>Prunus</taxon>
    </lineage>
</organism>
<dbReference type="RefSeq" id="XP_021800333.1">
    <property type="nucleotide sequence ID" value="XM_021944641.1"/>
</dbReference>
<dbReference type="InterPro" id="IPR001480">
    <property type="entry name" value="Bulb-type_lectin_dom"/>
</dbReference>
<dbReference type="SUPFAM" id="SSF51110">
    <property type="entry name" value="alpha-D-mannose-specific plant lectins"/>
    <property type="match status" value="1"/>
</dbReference>
<dbReference type="KEGG" id="pavi:110744655"/>
<evidence type="ECO:0000256" key="3">
    <source>
        <dbReference type="ARBA" id="ARBA00023180"/>
    </source>
</evidence>
<gene>
    <name evidence="6" type="primary">LOC110744655</name>
</gene>
<proteinExistence type="predicted"/>
<dbReference type="InterPro" id="IPR036426">
    <property type="entry name" value="Bulb-type_lectin_dom_sf"/>
</dbReference>
<protein>
    <submittedName>
        <fullName evidence="6">G-type lectin S-receptor-like serine/threonine-protein kinase At1g67520</fullName>
    </submittedName>
</protein>
<evidence type="ECO:0000256" key="1">
    <source>
        <dbReference type="ARBA" id="ARBA00022729"/>
    </source>
</evidence>
<dbReference type="PANTHER" id="PTHR32444:SF226">
    <property type="entry name" value="BULB-TYPE LECTIN DOMAIN-CONTAINING PROTEIN"/>
    <property type="match status" value="1"/>
</dbReference>
<evidence type="ECO:0000259" key="4">
    <source>
        <dbReference type="PROSITE" id="PS50927"/>
    </source>
</evidence>
<dbReference type="PANTHER" id="PTHR32444">
    <property type="entry name" value="BULB-TYPE LECTIN DOMAIN-CONTAINING PROTEIN"/>
    <property type="match status" value="1"/>
</dbReference>
<dbReference type="PROSITE" id="PS50927">
    <property type="entry name" value="BULB_LECTIN"/>
    <property type="match status" value="1"/>
</dbReference>
<dbReference type="Proteomes" id="UP000515124">
    <property type="component" value="Unplaced"/>
</dbReference>
<accession>A0A6P5REQ3</accession>